<dbReference type="Proteomes" id="UP000078540">
    <property type="component" value="Unassembled WGS sequence"/>
</dbReference>
<protein>
    <submittedName>
        <fullName evidence="1">Uncharacterized protein</fullName>
    </submittedName>
</protein>
<sequence length="81" mass="9737">MWLTPRSNRAFAGFLHPEMQRKENRRNRNTWIYADRAQKSGSREARKTDEQERIMCRKGTCLFRACYLPIERSQEKQLDSS</sequence>
<name>A0A195AWE0_9HYME</name>
<gene>
    <name evidence="1" type="ORF">ALC53_13394</name>
</gene>
<reference evidence="1 2" key="1">
    <citation type="submission" date="2015-09" db="EMBL/GenBank/DDBJ databases">
        <title>Atta colombica WGS genome.</title>
        <authorList>
            <person name="Nygaard S."/>
            <person name="Hu H."/>
            <person name="Boomsma J."/>
            <person name="Zhang G."/>
        </authorList>
    </citation>
    <scope>NUCLEOTIDE SEQUENCE [LARGE SCALE GENOMIC DNA]</scope>
    <source>
        <strain evidence="1">Treedump-2</strain>
        <tissue evidence="1">Whole body</tissue>
    </source>
</reference>
<dbReference type="EMBL" id="KQ976731">
    <property type="protein sequence ID" value="KYM76367.1"/>
    <property type="molecule type" value="Genomic_DNA"/>
</dbReference>
<organism evidence="1 2">
    <name type="scientific">Atta colombica</name>
    <dbReference type="NCBI Taxonomy" id="520822"/>
    <lineage>
        <taxon>Eukaryota</taxon>
        <taxon>Metazoa</taxon>
        <taxon>Ecdysozoa</taxon>
        <taxon>Arthropoda</taxon>
        <taxon>Hexapoda</taxon>
        <taxon>Insecta</taxon>
        <taxon>Pterygota</taxon>
        <taxon>Neoptera</taxon>
        <taxon>Endopterygota</taxon>
        <taxon>Hymenoptera</taxon>
        <taxon>Apocrita</taxon>
        <taxon>Aculeata</taxon>
        <taxon>Formicoidea</taxon>
        <taxon>Formicidae</taxon>
        <taxon>Myrmicinae</taxon>
        <taxon>Atta</taxon>
    </lineage>
</organism>
<dbReference type="AlphaFoldDB" id="A0A195AWE0"/>
<accession>A0A195AWE0</accession>
<evidence type="ECO:0000313" key="1">
    <source>
        <dbReference type="EMBL" id="KYM76367.1"/>
    </source>
</evidence>
<proteinExistence type="predicted"/>
<evidence type="ECO:0000313" key="2">
    <source>
        <dbReference type="Proteomes" id="UP000078540"/>
    </source>
</evidence>
<keyword evidence="2" id="KW-1185">Reference proteome</keyword>